<accession>A0A846MRE3</accession>
<dbReference type="GO" id="GO:0020037">
    <property type="term" value="F:heme binding"/>
    <property type="evidence" value="ECO:0007669"/>
    <property type="project" value="InterPro"/>
</dbReference>
<keyword evidence="4" id="KW-0472">Membrane</keyword>
<organism evidence="5 6">
    <name type="scientific">Thermonema lapsum</name>
    <dbReference type="NCBI Taxonomy" id="28195"/>
    <lineage>
        <taxon>Bacteria</taxon>
        <taxon>Pseudomonadati</taxon>
        <taxon>Bacteroidota</taxon>
        <taxon>Cytophagia</taxon>
        <taxon>Cytophagales</taxon>
        <taxon>Thermonemataceae</taxon>
        <taxon>Thermonema</taxon>
    </lineage>
</organism>
<dbReference type="Gene3D" id="2.40.50.140">
    <property type="entry name" value="Nucleic acid-binding proteins"/>
    <property type="match status" value="1"/>
</dbReference>
<dbReference type="RefSeq" id="WP_166919318.1">
    <property type="nucleotide sequence ID" value="NZ_JAASRN010000002.1"/>
</dbReference>
<keyword evidence="6" id="KW-1185">Reference proteome</keyword>
<dbReference type="InterPro" id="IPR036127">
    <property type="entry name" value="CcmE-like_sf"/>
</dbReference>
<evidence type="ECO:0000256" key="3">
    <source>
        <dbReference type="ARBA" id="ARBA00022748"/>
    </source>
</evidence>
<evidence type="ECO:0000313" key="6">
    <source>
        <dbReference type="Proteomes" id="UP000537126"/>
    </source>
</evidence>
<keyword evidence="2" id="KW-0479">Metal-binding</keyword>
<dbReference type="InterPro" id="IPR012340">
    <property type="entry name" value="NA-bd_OB-fold"/>
</dbReference>
<dbReference type="EMBL" id="JAASRN010000002">
    <property type="protein sequence ID" value="NIK74029.1"/>
    <property type="molecule type" value="Genomic_DNA"/>
</dbReference>
<dbReference type="GO" id="GO:0005886">
    <property type="term" value="C:plasma membrane"/>
    <property type="evidence" value="ECO:0007669"/>
    <property type="project" value="InterPro"/>
</dbReference>
<dbReference type="SUPFAM" id="SSF82093">
    <property type="entry name" value="Heme chaperone CcmE"/>
    <property type="match status" value="1"/>
</dbReference>
<evidence type="ECO:0000256" key="1">
    <source>
        <dbReference type="ARBA" id="ARBA00004370"/>
    </source>
</evidence>
<proteinExistence type="predicted"/>
<gene>
    <name evidence="5" type="ORF">FHS56_001542</name>
</gene>
<reference evidence="5 6" key="1">
    <citation type="submission" date="2020-03" db="EMBL/GenBank/DDBJ databases">
        <title>Genomic Encyclopedia of Type Strains, Phase IV (KMG-IV): sequencing the most valuable type-strain genomes for metagenomic binning, comparative biology and taxonomic classification.</title>
        <authorList>
            <person name="Goeker M."/>
        </authorList>
    </citation>
    <scope>NUCLEOTIDE SEQUENCE [LARGE SCALE GENOMIC DNA]</scope>
    <source>
        <strain evidence="5 6">DSM 5718</strain>
    </source>
</reference>
<evidence type="ECO:0000313" key="5">
    <source>
        <dbReference type="EMBL" id="NIK74029.1"/>
    </source>
</evidence>
<dbReference type="AlphaFoldDB" id="A0A846MRE3"/>
<dbReference type="InterPro" id="IPR004329">
    <property type="entry name" value="CcmE"/>
</dbReference>
<keyword evidence="2" id="KW-0408">Iron</keyword>
<keyword evidence="3" id="KW-0201">Cytochrome c-type biogenesis</keyword>
<evidence type="ECO:0000256" key="4">
    <source>
        <dbReference type="ARBA" id="ARBA00023136"/>
    </source>
</evidence>
<protein>
    <submittedName>
        <fullName evidence="5">Cytochrome c-type biogenesis protein CcmE</fullName>
    </submittedName>
</protein>
<keyword evidence="2" id="KW-0349">Heme</keyword>
<evidence type="ECO:0000256" key="2">
    <source>
        <dbReference type="ARBA" id="ARBA00022617"/>
    </source>
</evidence>
<comment type="subcellular location">
    <subcellularLocation>
        <location evidence="1">Membrane</location>
    </subcellularLocation>
</comment>
<dbReference type="GO" id="GO:0017004">
    <property type="term" value="P:cytochrome complex assembly"/>
    <property type="evidence" value="ECO:0007669"/>
    <property type="project" value="UniProtKB-KW"/>
</dbReference>
<name>A0A846MRE3_9BACT</name>
<dbReference type="Pfam" id="PF03100">
    <property type="entry name" value="CcmE"/>
    <property type="match status" value="1"/>
</dbReference>
<sequence length="145" mass="16096">MKRIHIFILIVIAAAIGLIVSSMGSASKYVSFEEAIAMSQSGNKKGIYVIGELPKDAQGHIVGMEYTPSVNPNLFRFMLKDEKGKLMPVVYPDAKPQDFERAEKVVVVGNVEGNEFHAKKILMKCPSKYNDQQNKNEFTEVATSN</sequence>
<dbReference type="GO" id="GO:0017003">
    <property type="term" value="P:protein-heme linkage"/>
    <property type="evidence" value="ECO:0007669"/>
    <property type="project" value="InterPro"/>
</dbReference>
<dbReference type="Proteomes" id="UP000537126">
    <property type="component" value="Unassembled WGS sequence"/>
</dbReference>
<comment type="caution">
    <text evidence="5">The sequence shown here is derived from an EMBL/GenBank/DDBJ whole genome shotgun (WGS) entry which is preliminary data.</text>
</comment>